<name>A0A4P9WTT0_9FUNG</name>
<protein>
    <submittedName>
        <fullName evidence="1">Uncharacterized protein</fullName>
    </submittedName>
</protein>
<keyword evidence="2" id="KW-1185">Reference proteome</keyword>
<reference evidence="2" key="1">
    <citation type="journal article" date="2018" name="Nat. Microbiol.">
        <title>Leveraging single-cell genomics to expand the fungal tree of life.</title>
        <authorList>
            <person name="Ahrendt S.R."/>
            <person name="Quandt C.A."/>
            <person name="Ciobanu D."/>
            <person name="Clum A."/>
            <person name="Salamov A."/>
            <person name="Andreopoulos B."/>
            <person name="Cheng J.F."/>
            <person name="Woyke T."/>
            <person name="Pelin A."/>
            <person name="Henrissat B."/>
            <person name="Reynolds N.K."/>
            <person name="Benny G.L."/>
            <person name="Smith M.E."/>
            <person name="James T.Y."/>
            <person name="Grigoriev I.V."/>
        </authorList>
    </citation>
    <scope>NUCLEOTIDE SEQUENCE [LARGE SCALE GENOMIC DNA]</scope>
</reference>
<dbReference type="AlphaFoldDB" id="A0A4P9WTT0"/>
<sequence>MSQSQCLEYEMDQKAEMDKAARMETAEVQGLELGLERGCEHGLKLGKKTVALELIGLKCLKFSDVLKCAGPAHALEDPRTTSIKAELIAFCSIVGNGCGNISGAFVSTILAAAAKNYPCGCVQEAQALLDQFLTASGVVALAEAMSRAPINVIPPAQLPGINAPCATTLILSSTTASTSLPSSSNFSSSS</sequence>
<proteinExistence type="predicted"/>
<dbReference type="Proteomes" id="UP000269721">
    <property type="component" value="Unassembled WGS sequence"/>
</dbReference>
<dbReference type="OrthoDB" id="2120523at2759"/>
<gene>
    <name evidence="1" type="ORF">BDK51DRAFT_52251</name>
</gene>
<evidence type="ECO:0000313" key="2">
    <source>
        <dbReference type="Proteomes" id="UP000269721"/>
    </source>
</evidence>
<accession>A0A4P9WTT0</accession>
<organism evidence="1 2">
    <name type="scientific">Blyttiomyces helicus</name>
    <dbReference type="NCBI Taxonomy" id="388810"/>
    <lineage>
        <taxon>Eukaryota</taxon>
        <taxon>Fungi</taxon>
        <taxon>Fungi incertae sedis</taxon>
        <taxon>Chytridiomycota</taxon>
        <taxon>Chytridiomycota incertae sedis</taxon>
        <taxon>Chytridiomycetes</taxon>
        <taxon>Chytridiomycetes incertae sedis</taxon>
        <taxon>Blyttiomyces</taxon>
    </lineage>
</organism>
<dbReference type="EMBL" id="KZ993881">
    <property type="protein sequence ID" value="RKO94496.1"/>
    <property type="molecule type" value="Genomic_DNA"/>
</dbReference>
<evidence type="ECO:0000313" key="1">
    <source>
        <dbReference type="EMBL" id="RKO94496.1"/>
    </source>
</evidence>